<gene>
    <name evidence="19" type="primary">GALNT9</name>
</gene>
<evidence type="ECO:0000259" key="18">
    <source>
        <dbReference type="SMART" id="SM00458"/>
    </source>
</evidence>
<comment type="subcellular location">
    <subcellularLocation>
        <location evidence="2 16">Golgi apparatus membrane</location>
        <topology evidence="2 16">Single-pass type II membrane protein</topology>
    </subcellularLocation>
</comment>
<dbReference type="Gene3D" id="3.90.550.10">
    <property type="entry name" value="Spore Coat Polysaccharide Biosynthesis Protein SpsA, Chain A"/>
    <property type="match status" value="1"/>
</dbReference>
<proteinExistence type="inferred from homology"/>
<keyword evidence="14 16" id="KW-1015">Disulfide bond</keyword>
<dbReference type="GeneTree" id="ENSGT00940000156599"/>
<dbReference type="InterPro" id="IPR029044">
    <property type="entry name" value="Nucleotide-diphossugar_trans"/>
</dbReference>
<dbReference type="Pfam" id="PF00652">
    <property type="entry name" value="Ricin_B_lectin"/>
    <property type="match status" value="1"/>
</dbReference>
<evidence type="ECO:0000256" key="3">
    <source>
        <dbReference type="ARBA" id="ARBA00004922"/>
    </source>
</evidence>
<comment type="cofactor">
    <cofactor evidence="1 16">
        <name>Mn(2+)</name>
        <dbReference type="ChEBI" id="CHEBI:29035"/>
    </cofactor>
</comment>
<dbReference type="Gene3D" id="2.80.10.50">
    <property type="match status" value="1"/>
</dbReference>
<keyword evidence="9 16" id="KW-0430">Lectin</keyword>
<name>A0ABI7XVA9_FELCA</name>
<evidence type="ECO:0000313" key="20">
    <source>
        <dbReference type="Proteomes" id="UP000823872"/>
    </source>
</evidence>
<dbReference type="Pfam" id="PF00535">
    <property type="entry name" value="Glycos_transf_2"/>
    <property type="match status" value="1"/>
</dbReference>
<protein>
    <recommendedName>
        <fullName evidence="5 16">Polypeptide N-acetylgalactosaminyltransferase</fullName>
        <ecNumber evidence="16">2.4.1.-</ecNumber>
    </recommendedName>
    <alternativeName>
        <fullName evidence="16">Protein-UDP acetylgalactosaminyltransferase</fullName>
    </alternativeName>
</protein>
<feature type="region of interest" description="Disordered" evidence="17">
    <location>
        <begin position="18"/>
        <end position="47"/>
    </location>
</feature>
<evidence type="ECO:0000256" key="7">
    <source>
        <dbReference type="ARBA" id="ARBA00022679"/>
    </source>
</evidence>
<dbReference type="PANTHER" id="PTHR11675:SF28">
    <property type="entry name" value="POLYPEPTIDE N-ACETYLGALACTOSAMINYLTRANSFERASE 9"/>
    <property type="match status" value="1"/>
</dbReference>
<dbReference type="Ensembl" id="ENSFCTT00005037947.1">
    <property type="protein sequence ID" value="ENSFCTP00005026502.1"/>
    <property type="gene ID" value="ENSFCTG00005013358.1"/>
</dbReference>
<evidence type="ECO:0000256" key="4">
    <source>
        <dbReference type="ARBA" id="ARBA00005680"/>
    </source>
</evidence>
<comment type="pathway">
    <text evidence="3 16">Protein modification; protein glycosylation.</text>
</comment>
<evidence type="ECO:0000256" key="16">
    <source>
        <dbReference type="RuleBase" id="RU361242"/>
    </source>
</evidence>
<dbReference type="InterPro" id="IPR001173">
    <property type="entry name" value="Glyco_trans_2-like"/>
</dbReference>
<sequence>MKGAGSISGLCREALGWEAVPGSPARGGRAGGPRGRKRGQGRVGRGYGWGPLAHVVGQRRVRDGGGGFQAAPRGQAAGSDRQLPVSCSEGEVPESRSPRCRQVTHTADLPQISVVFIFVNEALSVILRSVHSVVNRTPSRLLKEVILVDDNSDSAELKTSLDQYVNRRYPGLVKIVRNSRREGLIRARLQGWKAATAPVVGFFDAHVEFGTGWAEPALTRIQEDRRRIVLPAIDNIKYDTFEVQQYASAAHGYNWGLWCMYIIPPQDWLDRGDEAAPIRTPAMIGCSFVVDREYFGDIGLLDPGMEVYGGENIELGMRVWQCGGSMEVLPCSRVAHIERSKKPYNNDIDYYAKRNALRAAEVWMDSFKSHVYMAWNIPMTNPGVDFGDVSERLALRQRLKCRSFKWYLENVYPEMRTYNDTLTYGEVRNSKASGYCLDQGAEDDDHAILYPCHGMSSQLVRYSAEGLLQLGPLGSTAFLPDSKCLVDDGRSRVPALKTCEDVARPAQRLWDFTQSGPIVSRDTGRCLEVEMSKDANFGLRLVVQRCSGQKWTIRSWLKRGRH</sequence>
<keyword evidence="6 16" id="KW-0328">Glycosyltransferase</keyword>
<keyword evidence="11" id="KW-1133">Transmembrane helix</keyword>
<evidence type="ECO:0000256" key="10">
    <source>
        <dbReference type="ARBA" id="ARBA00022968"/>
    </source>
</evidence>
<dbReference type="CDD" id="cd02510">
    <property type="entry name" value="pp-GalNAc-T"/>
    <property type="match status" value="1"/>
</dbReference>
<organism evidence="19 20">
    <name type="scientific">Felis catus</name>
    <name type="common">Cat</name>
    <name type="synonym">Felis silvestris catus</name>
    <dbReference type="NCBI Taxonomy" id="9685"/>
    <lineage>
        <taxon>Eukaryota</taxon>
        <taxon>Metazoa</taxon>
        <taxon>Chordata</taxon>
        <taxon>Craniata</taxon>
        <taxon>Vertebrata</taxon>
        <taxon>Euteleostomi</taxon>
        <taxon>Mammalia</taxon>
        <taxon>Eutheria</taxon>
        <taxon>Laurasiatheria</taxon>
        <taxon>Carnivora</taxon>
        <taxon>Feliformia</taxon>
        <taxon>Felidae</taxon>
        <taxon>Felinae</taxon>
        <taxon>Felis</taxon>
    </lineage>
</organism>
<feature type="region of interest" description="Disordered" evidence="17">
    <location>
        <begin position="63"/>
        <end position="96"/>
    </location>
</feature>
<keyword evidence="20" id="KW-1185">Reference proteome</keyword>
<feature type="domain" description="Ricin B lectin" evidence="18">
    <location>
        <begin position="424"/>
        <end position="554"/>
    </location>
</feature>
<reference evidence="19 20" key="1">
    <citation type="submission" date="2021-02" db="EMBL/GenBank/DDBJ databases">
        <title>Safari Cat Assemblies.</title>
        <authorList>
            <person name="Bredemeyer K.R."/>
            <person name="Murphy W.J."/>
        </authorList>
    </citation>
    <scope>NUCLEOTIDE SEQUENCE [LARGE SCALE GENOMIC DNA]</scope>
</reference>
<keyword evidence="8" id="KW-0812">Transmembrane</keyword>
<reference evidence="19" key="3">
    <citation type="submission" date="2025-09" db="UniProtKB">
        <authorList>
            <consortium name="Ensembl"/>
        </authorList>
    </citation>
    <scope>IDENTIFICATION</scope>
    <source>
        <strain evidence="19">breed Abyssinian</strain>
    </source>
</reference>
<evidence type="ECO:0000256" key="5">
    <source>
        <dbReference type="ARBA" id="ARBA00012644"/>
    </source>
</evidence>
<evidence type="ECO:0000256" key="15">
    <source>
        <dbReference type="ARBA" id="ARBA00023211"/>
    </source>
</evidence>
<evidence type="ECO:0000256" key="9">
    <source>
        <dbReference type="ARBA" id="ARBA00022734"/>
    </source>
</evidence>
<dbReference type="InterPro" id="IPR000772">
    <property type="entry name" value="Ricin_B_lectin"/>
</dbReference>
<evidence type="ECO:0000256" key="14">
    <source>
        <dbReference type="ARBA" id="ARBA00023157"/>
    </source>
</evidence>
<dbReference type="SUPFAM" id="SSF50370">
    <property type="entry name" value="Ricin B-like lectins"/>
    <property type="match status" value="1"/>
</dbReference>
<keyword evidence="7 16" id="KW-0808">Transferase</keyword>
<dbReference type="SMART" id="SM00458">
    <property type="entry name" value="RICIN"/>
    <property type="match status" value="1"/>
</dbReference>
<dbReference type="PANTHER" id="PTHR11675">
    <property type="entry name" value="N-ACETYLGALACTOSAMINYLTRANSFERASE"/>
    <property type="match status" value="1"/>
</dbReference>
<keyword evidence="12 16" id="KW-0333">Golgi apparatus</keyword>
<evidence type="ECO:0000256" key="2">
    <source>
        <dbReference type="ARBA" id="ARBA00004323"/>
    </source>
</evidence>
<evidence type="ECO:0000313" key="19">
    <source>
        <dbReference type="Ensembl" id="ENSFCTP00005026502.1"/>
    </source>
</evidence>
<accession>A0ABI7XVA9</accession>
<dbReference type="PROSITE" id="PS50231">
    <property type="entry name" value="RICIN_B_LECTIN"/>
    <property type="match status" value="1"/>
</dbReference>
<dbReference type="SUPFAM" id="SSF53448">
    <property type="entry name" value="Nucleotide-diphospho-sugar transferases"/>
    <property type="match status" value="1"/>
</dbReference>
<evidence type="ECO:0000256" key="17">
    <source>
        <dbReference type="SAM" id="MobiDB-lite"/>
    </source>
</evidence>
<keyword evidence="10" id="KW-0735">Signal-anchor</keyword>
<dbReference type="InterPro" id="IPR035992">
    <property type="entry name" value="Ricin_B-like_lectins"/>
</dbReference>
<comment type="similarity">
    <text evidence="4 16">Belongs to the glycosyltransferase 2 family. GalNAc-T subfamily.</text>
</comment>
<keyword evidence="15 16" id="KW-0464">Manganese</keyword>
<keyword evidence="13" id="KW-0472">Membrane</keyword>
<evidence type="ECO:0000256" key="11">
    <source>
        <dbReference type="ARBA" id="ARBA00022989"/>
    </source>
</evidence>
<dbReference type="Proteomes" id="UP000823872">
    <property type="component" value="Chromosome D3"/>
</dbReference>
<evidence type="ECO:0000256" key="6">
    <source>
        <dbReference type="ARBA" id="ARBA00022676"/>
    </source>
</evidence>
<reference evidence="19" key="2">
    <citation type="submission" date="2025-08" db="UniProtKB">
        <authorList>
            <consortium name="Ensembl"/>
        </authorList>
    </citation>
    <scope>IDENTIFICATION</scope>
    <source>
        <strain evidence="19">breed Abyssinian</strain>
    </source>
</reference>
<evidence type="ECO:0000256" key="12">
    <source>
        <dbReference type="ARBA" id="ARBA00023034"/>
    </source>
</evidence>
<evidence type="ECO:0000256" key="8">
    <source>
        <dbReference type="ARBA" id="ARBA00022692"/>
    </source>
</evidence>
<dbReference type="EC" id="2.4.1.-" evidence="16"/>
<dbReference type="InterPro" id="IPR045885">
    <property type="entry name" value="GalNAc-T"/>
</dbReference>
<evidence type="ECO:0000256" key="1">
    <source>
        <dbReference type="ARBA" id="ARBA00001936"/>
    </source>
</evidence>
<evidence type="ECO:0000256" key="13">
    <source>
        <dbReference type="ARBA" id="ARBA00023136"/>
    </source>
</evidence>